<dbReference type="InterPro" id="IPR011051">
    <property type="entry name" value="RmlC_Cupin_sf"/>
</dbReference>
<feature type="domain" description="HTH cro/C1-type" evidence="2">
    <location>
        <begin position="1"/>
        <end position="35"/>
    </location>
</feature>
<dbReference type="InterPro" id="IPR014710">
    <property type="entry name" value="RmlC-like_jellyroll"/>
</dbReference>
<dbReference type="InterPro" id="IPR050807">
    <property type="entry name" value="TransReg_Diox_bact_type"/>
</dbReference>
<keyword evidence="1" id="KW-0238">DNA-binding</keyword>
<dbReference type="GO" id="GO:0003677">
    <property type="term" value="F:DNA binding"/>
    <property type="evidence" value="ECO:0007669"/>
    <property type="project" value="UniProtKB-KW"/>
</dbReference>
<dbReference type="InterPro" id="IPR013096">
    <property type="entry name" value="Cupin_2"/>
</dbReference>
<sequence>MSRRLLAQLEAGQANPSLSTLLSIAEGFDISLVELLSIEDKPSVTVQRDNASAPALWTGSHGGTGRLLVGSNPLELWEWTLGPGDERTSEAHRSNAREVLLVTAGAVTLRVGAADQVVVRRGQSAVVRADEPHTYRNNGKGRASFVLAVHEPTGALA</sequence>
<evidence type="ECO:0000313" key="3">
    <source>
        <dbReference type="EMBL" id="CAB4897517.1"/>
    </source>
</evidence>
<dbReference type="CDD" id="cd00093">
    <property type="entry name" value="HTH_XRE"/>
    <property type="match status" value="1"/>
</dbReference>
<dbReference type="GO" id="GO:0003700">
    <property type="term" value="F:DNA-binding transcription factor activity"/>
    <property type="evidence" value="ECO:0007669"/>
    <property type="project" value="TreeGrafter"/>
</dbReference>
<evidence type="ECO:0000259" key="2">
    <source>
        <dbReference type="PROSITE" id="PS50943"/>
    </source>
</evidence>
<dbReference type="Gene3D" id="1.10.260.40">
    <property type="entry name" value="lambda repressor-like DNA-binding domains"/>
    <property type="match status" value="1"/>
</dbReference>
<dbReference type="GO" id="GO:0005829">
    <property type="term" value="C:cytosol"/>
    <property type="evidence" value="ECO:0007669"/>
    <property type="project" value="TreeGrafter"/>
</dbReference>
<name>A0A6J7FPR5_9ZZZZ</name>
<dbReference type="Pfam" id="PF07883">
    <property type="entry name" value="Cupin_2"/>
    <property type="match status" value="1"/>
</dbReference>
<dbReference type="InterPro" id="IPR010982">
    <property type="entry name" value="Lambda_DNA-bd_dom_sf"/>
</dbReference>
<accession>A0A6J7FPR5</accession>
<dbReference type="InterPro" id="IPR001387">
    <property type="entry name" value="Cro/C1-type_HTH"/>
</dbReference>
<protein>
    <submittedName>
        <fullName evidence="3">Unannotated protein</fullName>
    </submittedName>
</protein>
<dbReference type="EMBL" id="CAFBLP010000155">
    <property type="protein sequence ID" value="CAB4897517.1"/>
    <property type="molecule type" value="Genomic_DNA"/>
</dbReference>
<dbReference type="SUPFAM" id="SSF51182">
    <property type="entry name" value="RmlC-like cupins"/>
    <property type="match status" value="1"/>
</dbReference>
<dbReference type="AlphaFoldDB" id="A0A6J7FPR5"/>
<dbReference type="PROSITE" id="PS50943">
    <property type="entry name" value="HTH_CROC1"/>
    <property type="match status" value="1"/>
</dbReference>
<reference evidence="3" key="1">
    <citation type="submission" date="2020-05" db="EMBL/GenBank/DDBJ databases">
        <authorList>
            <person name="Chiriac C."/>
            <person name="Salcher M."/>
            <person name="Ghai R."/>
            <person name="Kavagutti S V."/>
        </authorList>
    </citation>
    <scope>NUCLEOTIDE SEQUENCE</scope>
</reference>
<evidence type="ECO:0000256" key="1">
    <source>
        <dbReference type="ARBA" id="ARBA00023125"/>
    </source>
</evidence>
<organism evidence="3">
    <name type="scientific">freshwater metagenome</name>
    <dbReference type="NCBI Taxonomy" id="449393"/>
    <lineage>
        <taxon>unclassified sequences</taxon>
        <taxon>metagenomes</taxon>
        <taxon>ecological metagenomes</taxon>
    </lineage>
</organism>
<gene>
    <name evidence="3" type="ORF">UFOPK3376_03234</name>
</gene>
<dbReference type="Gene3D" id="2.60.120.10">
    <property type="entry name" value="Jelly Rolls"/>
    <property type="match status" value="1"/>
</dbReference>
<dbReference type="PANTHER" id="PTHR46797">
    <property type="entry name" value="HTH-TYPE TRANSCRIPTIONAL REGULATOR"/>
    <property type="match status" value="1"/>
</dbReference>
<proteinExistence type="predicted"/>
<dbReference type="Pfam" id="PF01381">
    <property type="entry name" value="HTH_3"/>
    <property type="match status" value="1"/>
</dbReference>
<dbReference type="CDD" id="cd02209">
    <property type="entry name" value="cupin_XRE_C"/>
    <property type="match status" value="1"/>
</dbReference>
<dbReference type="PANTHER" id="PTHR46797:SF1">
    <property type="entry name" value="METHYLPHOSPHONATE SYNTHASE"/>
    <property type="match status" value="1"/>
</dbReference>